<dbReference type="Proteomes" id="UP000594042">
    <property type="component" value="Chromosome"/>
</dbReference>
<gene>
    <name evidence="1" type="ORF">Cop2CBH44_21820</name>
</gene>
<sequence>MYIHVLLILDIINKYNQNIRIFAIISYIISLMKEKINGLFSLKHILDNPFMKN</sequence>
<reference evidence="2" key="1">
    <citation type="submission" date="2020-07" db="EMBL/GenBank/DDBJ databases">
        <title>Complete genome sequencing of Coprobacter sp. strain 2CBH44.</title>
        <authorList>
            <person name="Sakamoto M."/>
            <person name="Murakami T."/>
            <person name="Mori H."/>
        </authorList>
    </citation>
    <scope>NUCLEOTIDE SEQUENCE [LARGE SCALE GENOMIC DNA]</scope>
    <source>
        <strain evidence="2">2CBH44</strain>
    </source>
</reference>
<organism evidence="1 2">
    <name type="scientific">Coprobacter secundus subsp. similis</name>
    <dbReference type="NCBI Taxonomy" id="2751153"/>
    <lineage>
        <taxon>Bacteria</taxon>
        <taxon>Pseudomonadati</taxon>
        <taxon>Bacteroidota</taxon>
        <taxon>Bacteroidia</taxon>
        <taxon>Bacteroidales</taxon>
        <taxon>Barnesiellaceae</taxon>
        <taxon>Coprobacter</taxon>
    </lineage>
</organism>
<dbReference type="KEGG" id="copr:Cop2CBH44_21820"/>
<accession>A0A7G1HVV8</accession>
<evidence type="ECO:0000313" key="2">
    <source>
        <dbReference type="Proteomes" id="UP000594042"/>
    </source>
</evidence>
<keyword evidence="2" id="KW-1185">Reference proteome</keyword>
<dbReference type="EMBL" id="AP023322">
    <property type="protein sequence ID" value="BCI63829.1"/>
    <property type="molecule type" value="Genomic_DNA"/>
</dbReference>
<dbReference type="AlphaFoldDB" id="A0A7G1HVV8"/>
<proteinExistence type="predicted"/>
<protein>
    <submittedName>
        <fullName evidence="1">Uncharacterized protein</fullName>
    </submittedName>
</protein>
<name>A0A7G1HVV8_9BACT</name>
<evidence type="ECO:0000313" key="1">
    <source>
        <dbReference type="EMBL" id="BCI63829.1"/>
    </source>
</evidence>